<dbReference type="GeneID" id="82442099"/>
<keyword evidence="7" id="KW-0521">NADP</keyword>
<feature type="transmembrane region" description="Helical" evidence="17">
    <location>
        <begin position="137"/>
        <end position="159"/>
    </location>
</feature>
<feature type="transmembrane region" description="Helical" evidence="17">
    <location>
        <begin position="6"/>
        <end position="27"/>
    </location>
</feature>
<evidence type="ECO:0000256" key="15">
    <source>
        <dbReference type="ARBA" id="ARBA00042579"/>
    </source>
</evidence>
<comment type="catalytic activity">
    <reaction evidence="16">
        <text>androst-4-ene-3,17-dione + NADPH + H(+) = 5alpha-androstan-3,17-dione + NADP(+)</text>
        <dbReference type="Rhea" id="RHEA:50816"/>
        <dbReference type="ChEBI" id="CHEBI:15378"/>
        <dbReference type="ChEBI" id="CHEBI:15994"/>
        <dbReference type="ChEBI" id="CHEBI:16422"/>
        <dbReference type="ChEBI" id="CHEBI:57783"/>
        <dbReference type="ChEBI" id="CHEBI:58349"/>
    </reaction>
    <physiologicalReaction direction="left-to-right" evidence="16">
        <dbReference type="Rhea" id="RHEA:50817"/>
    </physiologicalReaction>
</comment>
<evidence type="ECO:0000256" key="3">
    <source>
        <dbReference type="ARBA" id="ARBA00022692"/>
    </source>
</evidence>
<dbReference type="GO" id="GO:0030154">
    <property type="term" value="P:cell differentiation"/>
    <property type="evidence" value="ECO:0007669"/>
    <property type="project" value="UniProtKB-KW"/>
</dbReference>
<keyword evidence="5" id="KW-0256">Endoplasmic reticulum</keyword>
<comment type="function">
    <text evidence="12">Converts testosterone into 5-alpha-dihydrotestosterone and progesterone or corticosterone into their corresponding 5-alpha-3-oxosteroids. It plays a central role in sexual differentiation and androgen physiology.</text>
</comment>
<evidence type="ECO:0000256" key="8">
    <source>
        <dbReference type="ARBA" id="ARBA00022989"/>
    </source>
</evidence>
<dbReference type="Gene3D" id="1.20.120.1630">
    <property type="match status" value="1"/>
</dbReference>
<evidence type="ECO:0000256" key="12">
    <source>
        <dbReference type="ARBA" id="ARBA00037789"/>
    </source>
</evidence>
<feature type="transmembrane region" description="Helical" evidence="17">
    <location>
        <begin position="47"/>
        <end position="65"/>
    </location>
</feature>
<evidence type="ECO:0000313" key="19">
    <source>
        <dbReference type="EMBL" id="MCR8872473.1"/>
    </source>
</evidence>
<dbReference type="EMBL" id="JANRHJ010000001">
    <property type="protein sequence ID" value="MCR8872473.1"/>
    <property type="molecule type" value="Genomic_DNA"/>
</dbReference>
<accession>A0AAW5N1F9</accession>
<keyword evidence="6" id="KW-0492">Microsome</keyword>
<dbReference type="InterPro" id="IPR039357">
    <property type="entry name" value="SRD5A/TECR"/>
</dbReference>
<dbReference type="Proteomes" id="UP001204579">
    <property type="component" value="Unassembled WGS sequence"/>
</dbReference>
<keyword evidence="8 17" id="KW-1133">Transmembrane helix</keyword>
<comment type="caution">
    <text evidence="19">The sequence shown here is derived from an EMBL/GenBank/DDBJ whole genome shotgun (WGS) entry which is preliminary data.</text>
</comment>
<feature type="transmembrane region" description="Helical" evidence="17">
    <location>
        <begin position="107"/>
        <end position="131"/>
    </location>
</feature>
<feature type="transmembrane region" description="Helical" evidence="17">
    <location>
        <begin position="71"/>
        <end position="87"/>
    </location>
</feature>
<evidence type="ECO:0000256" key="4">
    <source>
        <dbReference type="ARBA" id="ARBA00022782"/>
    </source>
</evidence>
<keyword evidence="20" id="KW-1185">Reference proteome</keyword>
<evidence type="ECO:0000256" key="7">
    <source>
        <dbReference type="ARBA" id="ARBA00022857"/>
    </source>
</evidence>
<keyword evidence="4" id="KW-0221">Differentiation</keyword>
<dbReference type="InterPro" id="IPR016636">
    <property type="entry name" value="3-oxo-5-alpha-steroid_4-DH"/>
</dbReference>
<sequence>MMETMYHTLLYAMPVLAVIVFIALFFVKAGYGIFQSRQWGISLPNKVGWVLMECPAFLMMLFFWLQSPARSSSVLLSFFLLFELHYFQRSFIFPMLMKGKSRMPIAITAMGVLFNVINTFLIGYDLFYLHASTYTEAWFTTPSFIGGCLLFFGGMGINLHADHIIRNLRPAGDTRHYLPQKGIYHYVTSGNYFGELVEWTGFALLTQSTAAWIFVLWTFANLAPRAYAIRNRYREEFGREAVGSRKCLIPYIF</sequence>
<keyword evidence="9" id="KW-0560">Oxidoreductase</keyword>
<evidence type="ECO:0000313" key="20">
    <source>
        <dbReference type="Proteomes" id="UP001204579"/>
    </source>
</evidence>
<feature type="domain" description="3-oxo-5-alpha-steroid 4-dehydrogenase C-terminal" evidence="18">
    <location>
        <begin position="102"/>
        <end position="253"/>
    </location>
</feature>
<dbReference type="FunFam" id="1.20.120.1630:FF:000014">
    <property type="entry name" value="Steroid 5-alpha reductase, putative"/>
    <property type="match status" value="1"/>
</dbReference>
<name>A0AAW5N1F9_9BACT</name>
<evidence type="ECO:0000256" key="16">
    <source>
        <dbReference type="ARBA" id="ARBA00049166"/>
    </source>
</evidence>
<dbReference type="PIRSF" id="PIRSF015596">
    <property type="entry name" value="5_alpha-SR2"/>
    <property type="match status" value="1"/>
</dbReference>
<dbReference type="PANTHER" id="PTHR10556">
    <property type="entry name" value="3-OXO-5-ALPHA-STEROID 4-DEHYDROGENASE"/>
    <property type="match status" value="1"/>
</dbReference>
<dbReference type="RefSeq" id="WP_018709549.1">
    <property type="nucleotide sequence ID" value="NZ_DYUJ01000043.1"/>
</dbReference>
<evidence type="ECO:0000256" key="5">
    <source>
        <dbReference type="ARBA" id="ARBA00022824"/>
    </source>
</evidence>
<proteinExistence type="predicted"/>
<comment type="subcellular location">
    <subcellularLocation>
        <location evidence="1">Endoplasmic reticulum membrane</location>
        <topology evidence="1">Multi-pass membrane protein</topology>
    </subcellularLocation>
    <subcellularLocation>
        <location evidence="2">Microsome membrane</location>
    </subcellularLocation>
</comment>
<evidence type="ECO:0000256" key="10">
    <source>
        <dbReference type="ARBA" id="ARBA00023098"/>
    </source>
</evidence>
<protein>
    <recommendedName>
        <fullName evidence="13">3-oxo-5-alpha-steroid 4-dehydrogenase 1</fullName>
    </recommendedName>
    <alternativeName>
        <fullName evidence="14">SR type 1</fullName>
    </alternativeName>
    <alternativeName>
        <fullName evidence="15">Steroid 5-alpha-reductase 1</fullName>
    </alternativeName>
</protein>
<organism evidence="19 20">
    <name type="scientific">Phocaeicola barnesiae</name>
    <dbReference type="NCBI Taxonomy" id="376804"/>
    <lineage>
        <taxon>Bacteria</taxon>
        <taxon>Pseudomonadati</taxon>
        <taxon>Bacteroidota</taxon>
        <taxon>Bacteroidia</taxon>
        <taxon>Bacteroidales</taxon>
        <taxon>Bacteroidaceae</taxon>
        <taxon>Phocaeicola</taxon>
    </lineage>
</organism>
<evidence type="ECO:0000256" key="2">
    <source>
        <dbReference type="ARBA" id="ARBA00004524"/>
    </source>
</evidence>
<dbReference type="PANTHER" id="PTHR10556:SF57">
    <property type="entry name" value="3-OXO-5-ALPHA-STEROID 4-DEHYDROGENASE 1"/>
    <property type="match status" value="1"/>
</dbReference>
<evidence type="ECO:0000256" key="1">
    <source>
        <dbReference type="ARBA" id="ARBA00004477"/>
    </source>
</evidence>
<reference evidence="19 20" key="1">
    <citation type="submission" date="2022-08" db="EMBL/GenBank/DDBJ databases">
        <authorList>
            <person name="Zeman M."/>
            <person name="Kubasova T."/>
        </authorList>
    </citation>
    <scope>NUCLEOTIDE SEQUENCE [LARGE SCALE GENOMIC DNA]</scope>
    <source>
        <strain evidence="19 20">ET62</strain>
    </source>
</reference>
<evidence type="ECO:0000256" key="9">
    <source>
        <dbReference type="ARBA" id="ARBA00023002"/>
    </source>
</evidence>
<keyword evidence="11 17" id="KW-0472">Membrane</keyword>
<evidence type="ECO:0000256" key="6">
    <source>
        <dbReference type="ARBA" id="ARBA00022848"/>
    </source>
</evidence>
<evidence type="ECO:0000256" key="14">
    <source>
        <dbReference type="ARBA" id="ARBA00041664"/>
    </source>
</evidence>
<dbReference type="GO" id="GO:0003865">
    <property type="term" value="F:3-oxo-5-alpha-steroid 4-dehydrogenase activity"/>
    <property type="evidence" value="ECO:0007669"/>
    <property type="project" value="InterPro"/>
</dbReference>
<dbReference type="InterPro" id="IPR001104">
    <property type="entry name" value="3-oxo-5_a-steroid_4-DH_C"/>
</dbReference>
<dbReference type="AlphaFoldDB" id="A0AAW5N1F9"/>
<evidence type="ECO:0000259" key="18">
    <source>
        <dbReference type="Pfam" id="PF02544"/>
    </source>
</evidence>
<evidence type="ECO:0000256" key="13">
    <source>
        <dbReference type="ARBA" id="ARBA00039428"/>
    </source>
</evidence>
<dbReference type="PROSITE" id="PS50244">
    <property type="entry name" value="S5A_REDUCTASE"/>
    <property type="match status" value="1"/>
</dbReference>
<keyword evidence="3 17" id="KW-0812">Transmembrane</keyword>
<gene>
    <name evidence="19" type="ORF">NW209_00290</name>
</gene>
<keyword evidence="10" id="KW-0443">Lipid metabolism</keyword>
<evidence type="ECO:0000256" key="17">
    <source>
        <dbReference type="SAM" id="Phobius"/>
    </source>
</evidence>
<evidence type="ECO:0000256" key="11">
    <source>
        <dbReference type="ARBA" id="ARBA00023136"/>
    </source>
</evidence>
<dbReference type="GO" id="GO:0016020">
    <property type="term" value="C:membrane"/>
    <property type="evidence" value="ECO:0007669"/>
    <property type="project" value="InterPro"/>
</dbReference>
<dbReference type="Pfam" id="PF02544">
    <property type="entry name" value="Steroid_dh"/>
    <property type="match status" value="1"/>
</dbReference>
<dbReference type="GO" id="GO:0006694">
    <property type="term" value="P:steroid biosynthetic process"/>
    <property type="evidence" value="ECO:0007669"/>
    <property type="project" value="TreeGrafter"/>
</dbReference>